<evidence type="ECO:0000313" key="3">
    <source>
        <dbReference type="Proteomes" id="UP001497516"/>
    </source>
</evidence>
<gene>
    <name evidence="2" type="ORF">LTRI10_LOCUS37294</name>
</gene>
<dbReference type="Proteomes" id="UP001497516">
    <property type="component" value="Chromosome 6"/>
</dbReference>
<feature type="compositionally biased region" description="Polar residues" evidence="1">
    <location>
        <begin position="67"/>
        <end position="83"/>
    </location>
</feature>
<sequence length="212" mass="22840">MAARWRPSSSNRIALWKKRNMSMGDLSSTVLRSDNDDETNHNNKNISSSPTNSSSVTSTPRNSNSSGTPSSDHASSSPRTTGSPYAGGQLFSPWNVNSSHHPLSPYMKSPWIVPFPALFPNDGTGSGDSLIGSIVRQEGHVYSLAASGDVLYTGSESKNIRVWKNRSASGELGLRCPRSFAASGGAAPSRRAGDLRSRRNRCKLRGDLKSMR</sequence>
<proteinExistence type="predicted"/>
<organism evidence="2 3">
    <name type="scientific">Linum trigynum</name>
    <dbReference type="NCBI Taxonomy" id="586398"/>
    <lineage>
        <taxon>Eukaryota</taxon>
        <taxon>Viridiplantae</taxon>
        <taxon>Streptophyta</taxon>
        <taxon>Embryophyta</taxon>
        <taxon>Tracheophyta</taxon>
        <taxon>Spermatophyta</taxon>
        <taxon>Magnoliopsida</taxon>
        <taxon>eudicotyledons</taxon>
        <taxon>Gunneridae</taxon>
        <taxon>Pentapetalae</taxon>
        <taxon>rosids</taxon>
        <taxon>fabids</taxon>
        <taxon>Malpighiales</taxon>
        <taxon>Linaceae</taxon>
        <taxon>Linum</taxon>
    </lineage>
</organism>
<keyword evidence="3" id="KW-1185">Reference proteome</keyword>
<dbReference type="PANTHER" id="PTHR22844">
    <property type="entry name" value="F-BOX AND WD40 DOMAIN PROTEIN"/>
    <property type="match status" value="1"/>
</dbReference>
<dbReference type="InterPro" id="IPR036322">
    <property type="entry name" value="WD40_repeat_dom_sf"/>
</dbReference>
<dbReference type="AlphaFoldDB" id="A0AAV2FF82"/>
<dbReference type="SUPFAM" id="SSF50978">
    <property type="entry name" value="WD40 repeat-like"/>
    <property type="match status" value="1"/>
</dbReference>
<protein>
    <submittedName>
        <fullName evidence="2">Uncharacterized protein</fullName>
    </submittedName>
</protein>
<dbReference type="EMBL" id="OZ034819">
    <property type="protein sequence ID" value="CAL1396961.1"/>
    <property type="molecule type" value="Genomic_DNA"/>
</dbReference>
<name>A0AAV2FF82_9ROSI</name>
<evidence type="ECO:0000313" key="2">
    <source>
        <dbReference type="EMBL" id="CAL1396961.1"/>
    </source>
</evidence>
<feature type="region of interest" description="Disordered" evidence="1">
    <location>
        <begin position="24"/>
        <end position="86"/>
    </location>
</feature>
<reference evidence="2 3" key="1">
    <citation type="submission" date="2024-04" db="EMBL/GenBank/DDBJ databases">
        <authorList>
            <person name="Fracassetti M."/>
        </authorList>
    </citation>
    <scope>NUCLEOTIDE SEQUENCE [LARGE SCALE GENOMIC DNA]</scope>
</reference>
<dbReference type="InterPro" id="IPR045182">
    <property type="entry name" value="JINGUBANG-like"/>
</dbReference>
<dbReference type="PANTHER" id="PTHR22844:SF370">
    <property type="entry name" value="OS12G0594000 PROTEIN"/>
    <property type="match status" value="1"/>
</dbReference>
<evidence type="ECO:0000256" key="1">
    <source>
        <dbReference type="SAM" id="MobiDB-lite"/>
    </source>
</evidence>
<feature type="compositionally biased region" description="Low complexity" evidence="1">
    <location>
        <begin position="42"/>
        <end position="66"/>
    </location>
</feature>
<accession>A0AAV2FF82</accession>